<name>A0ABY8AV83_9GAMM</name>
<dbReference type="InterPro" id="IPR007353">
    <property type="entry name" value="DUF421"/>
</dbReference>
<protein>
    <submittedName>
        <fullName evidence="9">DUF421 domain-containing protein</fullName>
    </submittedName>
</protein>
<evidence type="ECO:0000256" key="3">
    <source>
        <dbReference type="ARBA" id="ARBA00022475"/>
    </source>
</evidence>
<keyword evidence="4 7" id="KW-0812">Transmembrane</keyword>
<dbReference type="Gene3D" id="3.30.240.20">
    <property type="entry name" value="bsu07140 like domains"/>
    <property type="match status" value="1"/>
</dbReference>
<keyword evidence="10" id="KW-1185">Reference proteome</keyword>
<evidence type="ECO:0000259" key="8">
    <source>
        <dbReference type="Pfam" id="PF04239"/>
    </source>
</evidence>
<proteinExistence type="inferred from homology"/>
<evidence type="ECO:0000256" key="4">
    <source>
        <dbReference type="ARBA" id="ARBA00022692"/>
    </source>
</evidence>
<evidence type="ECO:0000256" key="1">
    <source>
        <dbReference type="ARBA" id="ARBA00004651"/>
    </source>
</evidence>
<evidence type="ECO:0000256" key="2">
    <source>
        <dbReference type="ARBA" id="ARBA00006448"/>
    </source>
</evidence>
<keyword evidence="3" id="KW-1003">Cell membrane</keyword>
<evidence type="ECO:0000256" key="5">
    <source>
        <dbReference type="ARBA" id="ARBA00022989"/>
    </source>
</evidence>
<dbReference type="Proteomes" id="UP001222087">
    <property type="component" value="Chromosome"/>
</dbReference>
<organism evidence="9 10">
    <name type="scientific">Legionella cardiaca</name>
    <dbReference type="NCBI Taxonomy" id="1071983"/>
    <lineage>
        <taxon>Bacteria</taxon>
        <taxon>Pseudomonadati</taxon>
        <taxon>Pseudomonadota</taxon>
        <taxon>Gammaproteobacteria</taxon>
        <taxon>Legionellales</taxon>
        <taxon>Legionellaceae</taxon>
        <taxon>Legionella</taxon>
    </lineage>
</organism>
<evidence type="ECO:0000313" key="10">
    <source>
        <dbReference type="Proteomes" id="UP001222087"/>
    </source>
</evidence>
<keyword evidence="6 7" id="KW-0472">Membrane</keyword>
<dbReference type="EMBL" id="CP119078">
    <property type="protein sequence ID" value="WED43077.1"/>
    <property type="molecule type" value="Genomic_DNA"/>
</dbReference>
<gene>
    <name evidence="9" type="ORF">PXX05_14440</name>
</gene>
<dbReference type="PANTHER" id="PTHR34582:SF6">
    <property type="entry name" value="UPF0702 TRANSMEMBRANE PROTEIN YCAP"/>
    <property type="match status" value="1"/>
</dbReference>
<sequence length="170" mass="19387">MYRENLIAGELMEWLSNLNSDPALIYVVARSFLLFIVSIILIRYGNRRYSLNTAFDYLLLVILGGLISRGINGSSSLLTTVTASMSLVFFHRGIAILTYRFKKLEPLFKGEARLIIEEGEFLKKKLQQYHLTENDVLAEMRTQLHTTDIKKIAAAYLEATGRISFICQKC</sequence>
<accession>A0ABY8AV83</accession>
<dbReference type="RefSeq" id="WP_275088891.1">
    <property type="nucleotide sequence ID" value="NZ_CP119078.1"/>
</dbReference>
<comment type="subcellular location">
    <subcellularLocation>
        <location evidence="1">Cell membrane</location>
        <topology evidence="1">Multi-pass membrane protein</topology>
    </subcellularLocation>
</comment>
<feature type="transmembrane region" description="Helical" evidence="7">
    <location>
        <begin position="77"/>
        <end position="99"/>
    </location>
</feature>
<dbReference type="PANTHER" id="PTHR34582">
    <property type="entry name" value="UPF0702 TRANSMEMBRANE PROTEIN YCAP"/>
    <property type="match status" value="1"/>
</dbReference>
<feature type="transmembrane region" description="Helical" evidence="7">
    <location>
        <begin position="23"/>
        <end position="42"/>
    </location>
</feature>
<feature type="transmembrane region" description="Helical" evidence="7">
    <location>
        <begin position="54"/>
        <end position="71"/>
    </location>
</feature>
<comment type="similarity">
    <text evidence="2">Belongs to the UPF0702 family.</text>
</comment>
<reference evidence="9 10" key="1">
    <citation type="submission" date="2023-02" db="EMBL/GenBank/DDBJ databases">
        <title>Genome Sequence of L. cardiaca H63T.</title>
        <authorList>
            <person name="Lopez A.E."/>
            <person name="Cianciotto N.P."/>
        </authorList>
    </citation>
    <scope>NUCLEOTIDE SEQUENCE [LARGE SCALE GENOMIC DNA]</scope>
    <source>
        <strain evidence="9 10">H63</strain>
    </source>
</reference>
<evidence type="ECO:0000313" key="9">
    <source>
        <dbReference type="EMBL" id="WED43077.1"/>
    </source>
</evidence>
<dbReference type="Pfam" id="PF04239">
    <property type="entry name" value="DUF421"/>
    <property type="match status" value="1"/>
</dbReference>
<feature type="domain" description="YetF C-terminal" evidence="8">
    <location>
        <begin position="100"/>
        <end position="169"/>
    </location>
</feature>
<keyword evidence="5 7" id="KW-1133">Transmembrane helix</keyword>
<evidence type="ECO:0000256" key="7">
    <source>
        <dbReference type="SAM" id="Phobius"/>
    </source>
</evidence>
<evidence type="ECO:0000256" key="6">
    <source>
        <dbReference type="ARBA" id="ARBA00023136"/>
    </source>
</evidence>
<dbReference type="InterPro" id="IPR023090">
    <property type="entry name" value="UPF0702_alpha/beta_dom_sf"/>
</dbReference>